<accession>A0ACC2IVB6</accession>
<name>A0ACC2IVB6_9PLEO</name>
<gene>
    <name evidence="1" type="ORF">OPT61_g76</name>
</gene>
<sequence length="202" mass="21996">MDRPVHGPGIRGLTIAVILGIRSELHMLAANIVTDVCGRHISPQTTAVITPRDSFSRSPSNSSRFVAAQAAQPTSYGFSHSQPIAIEAGRADEQIESLWCRVLDTKSGCPRMVAPDWLADLGRFGLSRPVPSRPDACQSARRALGFASAVRAVSRLTLVFRPLVPEGDYQDLTKELDILKYADTAVFAGSPRLAQRGFWIVR</sequence>
<comment type="caution">
    <text evidence="1">The sequence shown here is derived from an EMBL/GenBank/DDBJ whole genome shotgun (WGS) entry which is preliminary data.</text>
</comment>
<dbReference type="EMBL" id="JAPHNI010000002">
    <property type="protein sequence ID" value="KAJ8119078.1"/>
    <property type="molecule type" value="Genomic_DNA"/>
</dbReference>
<evidence type="ECO:0000313" key="1">
    <source>
        <dbReference type="EMBL" id="KAJ8119078.1"/>
    </source>
</evidence>
<organism evidence="1 2">
    <name type="scientific">Boeremia exigua</name>
    <dbReference type="NCBI Taxonomy" id="749465"/>
    <lineage>
        <taxon>Eukaryota</taxon>
        <taxon>Fungi</taxon>
        <taxon>Dikarya</taxon>
        <taxon>Ascomycota</taxon>
        <taxon>Pezizomycotina</taxon>
        <taxon>Dothideomycetes</taxon>
        <taxon>Pleosporomycetidae</taxon>
        <taxon>Pleosporales</taxon>
        <taxon>Pleosporineae</taxon>
        <taxon>Didymellaceae</taxon>
        <taxon>Boeremia</taxon>
    </lineage>
</organism>
<keyword evidence="2" id="KW-1185">Reference proteome</keyword>
<evidence type="ECO:0000313" key="2">
    <source>
        <dbReference type="Proteomes" id="UP001153331"/>
    </source>
</evidence>
<reference evidence="1" key="1">
    <citation type="submission" date="2022-11" db="EMBL/GenBank/DDBJ databases">
        <title>Genome Sequence of Boeremia exigua.</title>
        <authorList>
            <person name="Buettner E."/>
        </authorList>
    </citation>
    <scope>NUCLEOTIDE SEQUENCE</scope>
    <source>
        <strain evidence="1">CU02</strain>
    </source>
</reference>
<dbReference type="Proteomes" id="UP001153331">
    <property type="component" value="Unassembled WGS sequence"/>
</dbReference>
<proteinExistence type="predicted"/>
<protein>
    <submittedName>
        <fullName evidence="1">Uncharacterized protein</fullName>
    </submittedName>
</protein>